<dbReference type="PANTHER" id="PTHR31509">
    <property type="entry name" value="BPS1-LIKE PROTEIN"/>
    <property type="match status" value="1"/>
</dbReference>
<accession>A0A1R3J3T2</accession>
<comment type="caution">
    <text evidence="1">The sequence shown here is derived from an EMBL/GenBank/DDBJ whole genome shotgun (WGS) entry which is preliminary data.</text>
</comment>
<sequence>MGKVFLTCFQQFLLRDENPSSNSTIANADHHHHEAIQVFANSIALDLQSLQGSLSANTPSFKWCSDVVNLLRKMHFHLLCFVQNSKASMVWGIEEYMKETLTLLDFCNSLKTAISDMNRYRLLINVAAKKLQDELPALSTSLSSKVNEIERESQKLCCNINDPKWKDLKNYLINLQEMPKTKRKDVNLGLVYAVKGSMGILCQILLSTILFSGSVKVDHHGGFLYTNFPPQLKLLSVSLRKLINSFNEAVDHVHVHGINKSCVIRPVLVENKVIESKVFEASRGMAIDEEEYMKIIDSLIDKCVGLKEGLEMFEFAITELFDEIIKGRNKVLGMVVTC</sequence>
<reference evidence="2" key="1">
    <citation type="submission" date="2013-09" db="EMBL/GenBank/DDBJ databases">
        <title>Corchorus olitorius genome sequencing.</title>
        <authorList>
            <person name="Alam M."/>
            <person name="Haque M.S."/>
            <person name="Islam M.S."/>
            <person name="Emdad E.M."/>
            <person name="Islam M.M."/>
            <person name="Ahmed B."/>
            <person name="Halim A."/>
            <person name="Hossen Q.M.M."/>
            <person name="Hossain M.Z."/>
            <person name="Ahmed R."/>
            <person name="Khan M.M."/>
            <person name="Islam R."/>
            <person name="Rashid M.M."/>
            <person name="Khan S.A."/>
            <person name="Rahman M.S."/>
            <person name="Alam M."/>
            <person name="Yahiya A.S."/>
            <person name="Khan M.S."/>
            <person name="Azam M.S."/>
            <person name="Haque T."/>
            <person name="Lashkar M.Z.H."/>
            <person name="Akhand A.I."/>
            <person name="Morshed G."/>
            <person name="Roy S."/>
            <person name="Uddin K.S."/>
            <person name="Rabeya T."/>
            <person name="Hossain A.S."/>
            <person name="Chowdhury A."/>
            <person name="Snigdha A.R."/>
            <person name="Mortoza M.S."/>
            <person name="Matin S.A."/>
            <person name="Hoque S.M.E."/>
            <person name="Islam M.K."/>
            <person name="Roy D.K."/>
            <person name="Haider R."/>
            <person name="Moosa M.M."/>
            <person name="Elias S.M."/>
            <person name="Hasan A.M."/>
            <person name="Jahan S."/>
            <person name="Shafiuddin M."/>
            <person name="Mahmood N."/>
            <person name="Shommy N.S."/>
        </authorList>
    </citation>
    <scope>NUCLEOTIDE SEQUENCE [LARGE SCALE GENOMIC DNA]</scope>
    <source>
        <strain evidence="2">cv. O-4</strain>
    </source>
</reference>
<dbReference type="OrthoDB" id="1917859at2759"/>
<gene>
    <name evidence="1" type="ORF">COLO4_19764</name>
</gene>
<name>A0A1R3J3T2_9ROSI</name>
<proteinExistence type="predicted"/>
<dbReference type="EMBL" id="AWUE01016771">
    <property type="protein sequence ID" value="OMO89436.1"/>
    <property type="molecule type" value="Genomic_DNA"/>
</dbReference>
<dbReference type="AlphaFoldDB" id="A0A1R3J3T2"/>
<evidence type="ECO:0000313" key="2">
    <source>
        <dbReference type="Proteomes" id="UP000187203"/>
    </source>
</evidence>
<keyword evidence="2" id="KW-1185">Reference proteome</keyword>
<evidence type="ECO:0000313" key="1">
    <source>
        <dbReference type="EMBL" id="OMO89436.1"/>
    </source>
</evidence>
<protein>
    <submittedName>
        <fullName evidence="1">Uncharacterized protein</fullName>
    </submittedName>
</protein>
<organism evidence="1 2">
    <name type="scientific">Corchorus olitorius</name>
    <dbReference type="NCBI Taxonomy" id="93759"/>
    <lineage>
        <taxon>Eukaryota</taxon>
        <taxon>Viridiplantae</taxon>
        <taxon>Streptophyta</taxon>
        <taxon>Embryophyta</taxon>
        <taxon>Tracheophyta</taxon>
        <taxon>Spermatophyta</taxon>
        <taxon>Magnoliopsida</taxon>
        <taxon>eudicotyledons</taxon>
        <taxon>Gunneridae</taxon>
        <taxon>Pentapetalae</taxon>
        <taxon>rosids</taxon>
        <taxon>malvids</taxon>
        <taxon>Malvales</taxon>
        <taxon>Malvaceae</taxon>
        <taxon>Grewioideae</taxon>
        <taxon>Apeibeae</taxon>
        <taxon>Corchorus</taxon>
    </lineage>
</organism>
<dbReference type="Proteomes" id="UP000187203">
    <property type="component" value="Unassembled WGS sequence"/>
</dbReference>